<keyword evidence="1" id="KW-0678">Repressor</keyword>
<dbReference type="Proteomes" id="UP000032266">
    <property type="component" value="Chromosome"/>
</dbReference>
<evidence type="ECO:0000256" key="3">
    <source>
        <dbReference type="ARBA" id="ARBA00023125"/>
    </source>
</evidence>
<dbReference type="HOGENOM" id="CLU_000445_87_0_6"/>
<reference evidence="7 8" key="1">
    <citation type="submission" date="2014-01" db="EMBL/GenBank/DDBJ databases">
        <title>Full genme sequencing of cellulolytic bacterium Gynuella sunshinyii YC6258T gen. nov., sp. nov.</title>
        <authorList>
            <person name="Khan H."/>
            <person name="Chung E.J."/>
            <person name="Chung Y.R."/>
        </authorList>
    </citation>
    <scope>NUCLEOTIDE SEQUENCE [LARGE SCALE GENOMIC DNA]</scope>
    <source>
        <strain evidence="7 8">YC6258</strain>
    </source>
</reference>
<keyword evidence="2" id="KW-0805">Transcription regulation</keyword>
<keyword evidence="4" id="KW-0010">Activator</keyword>
<dbReference type="FunFam" id="1.10.10.60:FF:000132">
    <property type="entry name" value="AraC family transcriptional regulator"/>
    <property type="match status" value="1"/>
</dbReference>
<evidence type="ECO:0000256" key="1">
    <source>
        <dbReference type="ARBA" id="ARBA00022491"/>
    </source>
</evidence>
<keyword evidence="8" id="KW-1185">Reference proteome</keyword>
<dbReference type="PROSITE" id="PS00041">
    <property type="entry name" value="HTH_ARAC_FAMILY_1"/>
    <property type="match status" value="1"/>
</dbReference>
<dbReference type="PANTHER" id="PTHR11019">
    <property type="entry name" value="HTH-TYPE TRANSCRIPTIONAL REGULATOR NIMR"/>
    <property type="match status" value="1"/>
</dbReference>
<protein>
    <submittedName>
        <fullName evidence="7">AraC-type DNA-binding domain-containing protein</fullName>
    </submittedName>
</protein>
<evidence type="ECO:0000313" key="7">
    <source>
        <dbReference type="EMBL" id="AJQ94883.1"/>
    </source>
</evidence>
<dbReference type="SUPFAM" id="SSF46689">
    <property type="entry name" value="Homeodomain-like"/>
    <property type="match status" value="1"/>
</dbReference>
<dbReference type="AlphaFoldDB" id="A0A0C5VNC8"/>
<dbReference type="GO" id="GO:0003700">
    <property type="term" value="F:DNA-binding transcription factor activity"/>
    <property type="evidence" value="ECO:0007669"/>
    <property type="project" value="InterPro"/>
</dbReference>
<dbReference type="Gene3D" id="2.60.120.10">
    <property type="entry name" value="Jelly Rolls"/>
    <property type="match status" value="1"/>
</dbReference>
<dbReference type="InterPro" id="IPR014710">
    <property type="entry name" value="RmlC-like_jellyroll"/>
</dbReference>
<evidence type="ECO:0000256" key="4">
    <source>
        <dbReference type="ARBA" id="ARBA00023159"/>
    </source>
</evidence>
<evidence type="ECO:0000256" key="2">
    <source>
        <dbReference type="ARBA" id="ARBA00023015"/>
    </source>
</evidence>
<dbReference type="STRING" id="1445510.YC6258_02845"/>
<gene>
    <name evidence="7" type="ORF">YC6258_02845</name>
</gene>
<dbReference type="InterPro" id="IPR020449">
    <property type="entry name" value="Tscrpt_reg_AraC-type_HTH"/>
</dbReference>
<organism evidence="7 8">
    <name type="scientific">Gynuella sunshinyii YC6258</name>
    <dbReference type="NCBI Taxonomy" id="1445510"/>
    <lineage>
        <taxon>Bacteria</taxon>
        <taxon>Pseudomonadati</taxon>
        <taxon>Pseudomonadota</taxon>
        <taxon>Gammaproteobacteria</taxon>
        <taxon>Oceanospirillales</taxon>
        <taxon>Saccharospirillaceae</taxon>
        <taxon>Gynuella</taxon>
    </lineage>
</organism>
<dbReference type="InterPro" id="IPR018062">
    <property type="entry name" value="HTH_AraC-typ_CS"/>
</dbReference>
<dbReference type="InterPro" id="IPR009057">
    <property type="entry name" value="Homeodomain-like_sf"/>
</dbReference>
<dbReference type="InterPro" id="IPR018060">
    <property type="entry name" value="HTH_AraC"/>
</dbReference>
<dbReference type="Pfam" id="PF02311">
    <property type="entry name" value="AraC_binding"/>
    <property type="match status" value="1"/>
</dbReference>
<feature type="domain" description="HTH araC/xylS-type" evidence="6">
    <location>
        <begin position="165"/>
        <end position="262"/>
    </location>
</feature>
<keyword evidence="3 7" id="KW-0238">DNA-binding</keyword>
<dbReference type="PATRIC" id="fig|1445510.3.peg.2815"/>
<evidence type="ECO:0000313" key="8">
    <source>
        <dbReference type="Proteomes" id="UP000032266"/>
    </source>
</evidence>
<dbReference type="RefSeq" id="WP_044617320.1">
    <property type="nucleotide sequence ID" value="NZ_CP007142.1"/>
</dbReference>
<dbReference type="InterPro" id="IPR003313">
    <property type="entry name" value="AraC-bd"/>
</dbReference>
<dbReference type="SUPFAM" id="SSF51182">
    <property type="entry name" value="RmlC-like cupins"/>
    <property type="match status" value="1"/>
</dbReference>
<keyword evidence="5" id="KW-0804">Transcription</keyword>
<dbReference type="PRINTS" id="PR00032">
    <property type="entry name" value="HTHARAC"/>
</dbReference>
<dbReference type="PANTHER" id="PTHR11019:SF190">
    <property type="entry name" value="ARAC-FAMILY REGULATORY PROTEIN"/>
    <property type="match status" value="1"/>
</dbReference>
<accession>A0A0C5VNC8</accession>
<dbReference type="OrthoDB" id="5949386at2"/>
<sequence>MNLLAREFQQSPYAGHEALPSAIVFWAAQTPADAAYPVHSHPWGEFVYSFSGMMEVVVAGRQYLVPSQYGLWLPPNVEHQGLNRHATCHGSLYISAPHCTAMPEHTCALTISPLVRSMLEHLHQSLPPLPYRAGDERLLQVLVDQLEQAEGVGSYLPTSQDPQLSRLLRMLDANPGDGRTVAQLASAVHLTERTLVRRCQRDLSMSLNEWRQRLRIVKAMPLLIAGRKVESIALELGYGSSSAFIAMFRRLMGVTPDEYRKTTIGK</sequence>
<name>A0A0C5VNC8_9GAMM</name>
<dbReference type="Pfam" id="PF12833">
    <property type="entry name" value="HTH_18"/>
    <property type="match status" value="1"/>
</dbReference>
<dbReference type="EMBL" id="CP007142">
    <property type="protein sequence ID" value="AJQ94883.1"/>
    <property type="molecule type" value="Genomic_DNA"/>
</dbReference>
<dbReference type="KEGG" id="gsn:YC6258_02845"/>
<proteinExistence type="predicted"/>
<dbReference type="SMART" id="SM00342">
    <property type="entry name" value="HTH_ARAC"/>
    <property type="match status" value="1"/>
</dbReference>
<dbReference type="InterPro" id="IPR011051">
    <property type="entry name" value="RmlC_Cupin_sf"/>
</dbReference>
<dbReference type="CDD" id="cd06124">
    <property type="entry name" value="cupin_NimR-like_N"/>
    <property type="match status" value="1"/>
</dbReference>
<dbReference type="PROSITE" id="PS01124">
    <property type="entry name" value="HTH_ARAC_FAMILY_2"/>
    <property type="match status" value="1"/>
</dbReference>
<dbReference type="GO" id="GO:0043565">
    <property type="term" value="F:sequence-specific DNA binding"/>
    <property type="evidence" value="ECO:0007669"/>
    <property type="project" value="InterPro"/>
</dbReference>
<evidence type="ECO:0000256" key="5">
    <source>
        <dbReference type="ARBA" id="ARBA00023163"/>
    </source>
</evidence>
<evidence type="ECO:0000259" key="6">
    <source>
        <dbReference type="PROSITE" id="PS01124"/>
    </source>
</evidence>
<dbReference type="Gene3D" id="1.10.10.60">
    <property type="entry name" value="Homeodomain-like"/>
    <property type="match status" value="1"/>
</dbReference>